<evidence type="ECO:0000256" key="2">
    <source>
        <dbReference type="SAM" id="SignalP"/>
    </source>
</evidence>
<feature type="chain" id="PRO_5039383713" description="DUF3558 domain-containing protein" evidence="2">
    <location>
        <begin position="24"/>
        <end position="216"/>
    </location>
</feature>
<name>A0A193BZA1_AMYOR</name>
<dbReference type="EMBL" id="CP016174">
    <property type="protein sequence ID" value="ANN17566.1"/>
    <property type="molecule type" value="Genomic_DNA"/>
</dbReference>
<dbReference type="Proteomes" id="UP000093695">
    <property type="component" value="Chromosome"/>
</dbReference>
<reference evidence="3 4" key="1">
    <citation type="journal article" date="2015" name="Genome Announc.">
        <title>Draft Genome Sequence of Norvancomycin-Producing Strain Amycolatopsis orientalis CPCC200066.</title>
        <authorList>
            <person name="Lei X."/>
            <person name="Yuan F."/>
            <person name="Shi Y."/>
            <person name="Li X."/>
            <person name="Wang L."/>
            <person name="Hong B."/>
        </authorList>
    </citation>
    <scope>NUCLEOTIDE SEQUENCE [LARGE SCALE GENOMIC DNA]</scope>
    <source>
        <strain evidence="3 4">B-37</strain>
    </source>
</reference>
<sequence length="216" mass="21610">MPNVLKSCIAATTLVFVSAALVACSGENPGKPSPTTGSDASSGASSAPANPNVPKVSAPLTVRDSFLTEPCTVVAAADLAALGYTDPGRPGGGASGSEGTNPSCGWSMSKQGKGNGVQVLIGSGNRERGTGGLAGFYQAKETGRMRFVAPGPEVDGYPTVFYGLSDERAEGNCTMAVGVADDLAIGTLAKSYQGEQDSCETAQKLASAVIKTLKGA</sequence>
<feature type="compositionally biased region" description="Polar residues" evidence="1">
    <location>
        <begin position="100"/>
        <end position="112"/>
    </location>
</feature>
<feature type="compositionally biased region" description="Low complexity" evidence="1">
    <location>
        <begin position="33"/>
        <end position="52"/>
    </location>
</feature>
<evidence type="ECO:0000313" key="4">
    <source>
        <dbReference type="Proteomes" id="UP000093695"/>
    </source>
</evidence>
<feature type="region of interest" description="Disordered" evidence="1">
    <location>
        <begin position="28"/>
        <end position="56"/>
    </location>
</feature>
<gene>
    <name evidence="3" type="ORF">SD37_19215</name>
</gene>
<evidence type="ECO:0000313" key="3">
    <source>
        <dbReference type="EMBL" id="ANN17566.1"/>
    </source>
</evidence>
<evidence type="ECO:0008006" key="5">
    <source>
        <dbReference type="Google" id="ProtNLM"/>
    </source>
</evidence>
<dbReference type="AlphaFoldDB" id="A0A193BZA1"/>
<dbReference type="RefSeq" id="WP_044853197.1">
    <property type="nucleotide sequence ID" value="NZ_CP016174.1"/>
</dbReference>
<organism evidence="3 4">
    <name type="scientific">Amycolatopsis orientalis</name>
    <name type="common">Nocardia orientalis</name>
    <dbReference type="NCBI Taxonomy" id="31958"/>
    <lineage>
        <taxon>Bacteria</taxon>
        <taxon>Bacillati</taxon>
        <taxon>Actinomycetota</taxon>
        <taxon>Actinomycetes</taxon>
        <taxon>Pseudonocardiales</taxon>
        <taxon>Pseudonocardiaceae</taxon>
        <taxon>Amycolatopsis</taxon>
    </lineage>
</organism>
<proteinExistence type="predicted"/>
<dbReference type="KEGG" id="aori:SD37_19215"/>
<evidence type="ECO:0000256" key="1">
    <source>
        <dbReference type="SAM" id="MobiDB-lite"/>
    </source>
</evidence>
<dbReference type="Pfam" id="PF12079">
    <property type="entry name" value="DUF3558"/>
    <property type="match status" value="1"/>
</dbReference>
<accession>A0A193BZA1</accession>
<feature type="signal peptide" evidence="2">
    <location>
        <begin position="1"/>
        <end position="23"/>
    </location>
</feature>
<dbReference type="STRING" id="31958.SD37_19215"/>
<dbReference type="eggNOG" id="ENOG50322TR">
    <property type="taxonomic scope" value="Bacteria"/>
</dbReference>
<protein>
    <recommendedName>
        <fullName evidence="5">DUF3558 domain-containing protein</fullName>
    </recommendedName>
</protein>
<feature type="region of interest" description="Disordered" evidence="1">
    <location>
        <begin position="88"/>
        <end position="117"/>
    </location>
</feature>
<keyword evidence="2" id="KW-0732">Signal</keyword>
<dbReference type="InterPro" id="IPR024520">
    <property type="entry name" value="DUF3558"/>
</dbReference>
<dbReference type="PROSITE" id="PS51257">
    <property type="entry name" value="PROKAR_LIPOPROTEIN"/>
    <property type="match status" value="1"/>
</dbReference>
<keyword evidence="4" id="KW-1185">Reference proteome</keyword>